<dbReference type="CDD" id="cd00030">
    <property type="entry name" value="C2"/>
    <property type="match status" value="1"/>
</dbReference>
<dbReference type="GO" id="GO:0016020">
    <property type="term" value="C:membrane"/>
    <property type="evidence" value="ECO:0007669"/>
    <property type="project" value="TreeGrafter"/>
</dbReference>
<feature type="domain" description="Myotubularin phosphatase" evidence="4">
    <location>
        <begin position="486"/>
        <end position="898"/>
    </location>
</feature>
<dbReference type="AlphaFoldDB" id="A0A0L0DHZ3"/>
<keyword evidence="6" id="KW-1185">Reference proteome</keyword>
<proteinExistence type="predicted"/>
<dbReference type="PROSITE" id="PS51339">
    <property type="entry name" value="PPASE_MYOTUBULARIN"/>
    <property type="match status" value="1"/>
</dbReference>
<name>A0A0L0DHZ3_THETB</name>
<evidence type="ECO:0000313" key="6">
    <source>
        <dbReference type="Proteomes" id="UP000054408"/>
    </source>
</evidence>
<accession>A0A0L0DHZ3</accession>
<dbReference type="STRING" id="461836.A0A0L0DHZ3"/>
<dbReference type="GO" id="GO:0046856">
    <property type="term" value="P:phosphatidylinositol dephosphorylation"/>
    <property type="evidence" value="ECO:0007669"/>
    <property type="project" value="TreeGrafter"/>
</dbReference>
<dbReference type="OrthoDB" id="271628at2759"/>
<feature type="active site" description="Phosphocysteine intermediate" evidence="1">
    <location>
        <position position="700"/>
    </location>
</feature>
<reference evidence="5 6" key="1">
    <citation type="submission" date="2010-05" db="EMBL/GenBank/DDBJ databases">
        <title>The Genome Sequence of Thecamonas trahens ATCC 50062.</title>
        <authorList>
            <consortium name="The Broad Institute Genome Sequencing Platform"/>
            <person name="Russ C."/>
            <person name="Cuomo C."/>
            <person name="Shea T."/>
            <person name="Young S.K."/>
            <person name="Zeng Q."/>
            <person name="Koehrsen M."/>
            <person name="Haas B."/>
            <person name="Borodovsky M."/>
            <person name="Guigo R."/>
            <person name="Alvarado L."/>
            <person name="Berlin A."/>
            <person name="Bochicchio J."/>
            <person name="Borenstein D."/>
            <person name="Chapman S."/>
            <person name="Chen Z."/>
            <person name="Freedman E."/>
            <person name="Gellesch M."/>
            <person name="Goldberg J."/>
            <person name="Griggs A."/>
            <person name="Gujja S."/>
            <person name="Heilman E."/>
            <person name="Heiman D."/>
            <person name="Hepburn T."/>
            <person name="Howarth C."/>
            <person name="Jen D."/>
            <person name="Larson L."/>
            <person name="Mehta T."/>
            <person name="Park D."/>
            <person name="Pearson M."/>
            <person name="Roberts A."/>
            <person name="Saif S."/>
            <person name="Shenoy N."/>
            <person name="Sisk P."/>
            <person name="Stolte C."/>
            <person name="Sykes S."/>
            <person name="Thomson T."/>
            <person name="Walk T."/>
            <person name="White J."/>
            <person name="Yandava C."/>
            <person name="Burger G."/>
            <person name="Gray M.W."/>
            <person name="Holland P.W.H."/>
            <person name="King N."/>
            <person name="Lang F.B.F."/>
            <person name="Roger A.J."/>
            <person name="Ruiz-Trillo I."/>
            <person name="Lander E."/>
            <person name="Nusbaum C."/>
        </authorList>
    </citation>
    <scope>NUCLEOTIDE SEQUENCE [LARGE SCALE GENOMIC DNA]</scope>
    <source>
        <strain evidence="5 6">ATCC 50062</strain>
    </source>
</reference>
<dbReference type="InterPro" id="IPR035892">
    <property type="entry name" value="C2_domain_sf"/>
</dbReference>
<dbReference type="SUPFAM" id="SSF52799">
    <property type="entry name" value="(Phosphotyrosine protein) phosphatases II"/>
    <property type="match status" value="1"/>
</dbReference>
<dbReference type="PANTHER" id="PTHR10807">
    <property type="entry name" value="MYOTUBULARIN-RELATED"/>
    <property type="match status" value="1"/>
</dbReference>
<feature type="binding site" evidence="2">
    <location>
        <begin position="700"/>
        <end position="706"/>
    </location>
    <ligand>
        <name>substrate</name>
    </ligand>
</feature>
<feature type="region of interest" description="Disordered" evidence="3">
    <location>
        <begin position="124"/>
        <end position="163"/>
    </location>
</feature>
<evidence type="ECO:0000256" key="1">
    <source>
        <dbReference type="PIRSR" id="PIRSR630564-1"/>
    </source>
</evidence>
<dbReference type="EMBL" id="GL349471">
    <property type="protein sequence ID" value="KNC51927.1"/>
    <property type="molecule type" value="Genomic_DNA"/>
</dbReference>
<feature type="compositionally biased region" description="Low complexity" evidence="3">
    <location>
        <begin position="761"/>
        <end position="770"/>
    </location>
</feature>
<evidence type="ECO:0000256" key="2">
    <source>
        <dbReference type="PIRSR" id="PIRSR630564-2"/>
    </source>
</evidence>
<evidence type="ECO:0000313" key="5">
    <source>
        <dbReference type="EMBL" id="KNC51927.1"/>
    </source>
</evidence>
<gene>
    <name evidence="5" type="ORF">AMSG_08167</name>
</gene>
<dbReference type="InterPro" id="IPR010569">
    <property type="entry name" value="Myotubularin-like_Pase_dom"/>
</dbReference>
<feature type="compositionally biased region" description="Polar residues" evidence="3">
    <location>
        <begin position="774"/>
        <end position="785"/>
    </location>
</feature>
<dbReference type="eggNOG" id="KOG4471">
    <property type="taxonomic scope" value="Eukaryota"/>
</dbReference>
<dbReference type="InterPro" id="IPR030564">
    <property type="entry name" value="Myotubularin"/>
</dbReference>
<dbReference type="GO" id="GO:0005737">
    <property type="term" value="C:cytoplasm"/>
    <property type="evidence" value="ECO:0007669"/>
    <property type="project" value="TreeGrafter"/>
</dbReference>
<feature type="region of interest" description="Disordered" evidence="3">
    <location>
        <begin position="761"/>
        <end position="785"/>
    </location>
</feature>
<dbReference type="RefSeq" id="XP_013755523.1">
    <property type="nucleotide sequence ID" value="XM_013900069.1"/>
</dbReference>
<protein>
    <submittedName>
        <fullName evidence="5">Myotubularin</fullName>
    </submittedName>
</protein>
<dbReference type="PANTHER" id="PTHR10807:SF128">
    <property type="entry name" value="PHOSPHATIDYLINOSITOL-3,5-BISPHOSPHATE 3-PHOSPHATASE"/>
    <property type="match status" value="1"/>
</dbReference>
<dbReference type="InterPro" id="IPR029021">
    <property type="entry name" value="Prot-tyrosine_phosphatase-like"/>
</dbReference>
<dbReference type="GO" id="GO:0004438">
    <property type="term" value="F:phosphatidylinositol-3-phosphate phosphatase activity"/>
    <property type="evidence" value="ECO:0007669"/>
    <property type="project" value="TreeGrafter"/>
</dbReference>
<dbReference type="SUPFAM" id="SSF49562">
    <property type="entry name" value="C2 domain (Calcium/lipid-binding domain, CaLB)"/>
    <property type="match status" value="1"/>
</dbReference>
<dbReference type="Proteomes" id="UP000054408">
    <property type="component" value="Unassembled WGS sequence"/>
</dbReference>
<evidence type="ECO:0000259" key="4">
    <source>
        <dbReference type="PROSITE" id="PS51339"/>
    </source>
</evidence>
<dbReference type="GeneID" id="25566921"/>
<feature type="binding site" evidence="2">
    <location>
        <begin position="636"/>
        <end position="637"/>
    </location>
    <ligand>
        <name>substrate</name>
    </ligand>
</feature>
<dbReference type="Pfam" id="PF06602">
    <property type="entry name" value="Myotub-related"/>
    <property type="match status" value="1"/>
</dbReference>
<organism evidence="5 6">
    <name type="scientific">Thecamonas trahens ATCC 50062</name>
    <dbReference type="NCBI Taxonomy" id="461836"/>
    <lineage>
        <taxon>Eukaryota</taxon>
        <taxon>Apusozoa</taxon>
        <taxon>Apusomonadida</taxon>
        <taxon>Apusomonadidae</taxon>
        <taxon>Thecamonas</taxon>
    </lineage>
</organism>
<sequence length="959" mass="100933">MASAVLTGVVLATESATEPASASPPAPRPVPFSVEIAVEPAALAALAAAAAAPSPPPAACAPPPVDCTLPRSAPVPSPQLSPARPQLALSPGITARTMSALFPTRARRAAAAAAAAAAASASSGSDIPLVETAPPSPVPSAPPGRARSLFPGPGDGPDSGDGPMIRITAAEHLPSNPLADAAHLYCVVALPTGALRTGLAPIVGTRVAWDELLVFDELESGAHAAHGYIWIHVWQHNPLDADVCLGSTFVPLAQVGVSASAMVLDLHAPVETSGYAAHAPANHAERAAASRGVAALHERYTLIPAALQPRLTVEMSIPGLQAAERDAALATAASTLAARAPCWAYPHLESPEQIELVFETGVVASVGGEVLDGVVILTNMRLCFFEAEAGRDCSSRDTLLSCALPLGLIACVDRTSQLMLHNGLTSVAGLTLTSRRTDVLHLFFTLAMSGSVLDGLEARLAWYAETQAITPLTCELAAAIGARPRTLPEFDFDAEFERQGVPQSVWRQTAVNQDYRLTPTYPRTLYVPAAVDDDVVRGSAAFRSRARLPVLAWYCARNGAVICRSAQPLTGLKSSTSADDVALVAAIRDSVHDPQRAVIIDCRSSLAATGNRIIGKGTENMAAYPGCDLRFMGIDNIHEMRRSFAALQTLCTSSSAAAESDWLAALQTTRWMEHTRDILVAALRVVLIVSTGGQAVTVHCSDSWDRTPQIVSLAQLLLDPYFRTTAGFEALVAKEWMAFGHKFATRLGLVHGLGRAARAAAPNAASPNAESESDPLSGTSGAQAAPASRTSPVFVQFLDCVEQVRAQFPAAFEFTSEYLAAWADAASSTWFGDFAFDNSAARTAVSAAQLSVFDYFAAAAASPAGRPHRNRGYAPDVAPDVLLPVTSIKVLKLWSAYYLRYDAVFFRRFGREAEFPPPAAVRAGPILWVPDDFQLECYACLAAFKSLAPIVLLEAAGVY</sequence>
<evidence type="ECO:0000256" key="3">
    <source>
        <dbReference type="SAM" id="MobiDB-lite"/>
    </source>
</evidence>